<evidence type="ECO:0000313" key="3">
    <source>
        <dbReference type="Proteomes" id="UP000043763"/>
    </source>
</evidence>
<organism evidence="2 3">
    <name type="scientific">Brachyspira suanatina</name>
    <dbReference type="NCBI Taxonomy" id="381802"/>
    <lineage>
        <taxon>Bacteria</taxon>
        <taxon>Pseudomonadati</taxon>
        <taxon>Spirochaetota</taxon>
        <taxon>Spirochaetia</taxon>
        <taxon>Brachyspirales</taxon>
        <taxon>Brachyspiraceae</taxon>
        <taxon>Brachyspira</taxon>
    </lineage>
</organism>
<dbReference type="InterPro" id="IPR015077">
    <property type="entry name" value="DUF1858"/>
</dbReference>
<dbReference type="AlphaFoldDB" id="A0A0G4K9R3"/>
<proteinExistence type="predicted"/>
<name>A0A0G4K9R3_9SPIR</name>
<gene>
    <name evidence="2" type="ORF">BRSU_2390</name>
</gene>
<dbReference type="Gene3D" id="1.10.3910.10">
    <property type="entry name" value="SP0561-like"/>
    <property type="match status" value="1"/>
</dbReference>
<protein>
    <recommendedName>
        <fullName evidence="1">DUF1858 domain-containing protein</fullName>
    </recommendedName>
</protein>
<dbReference type="OrthoDB" id="15017at2"/>
<feature type="domain" description="DUF1858" evidence="1">
    <location>
        <begin position="2"/>
        <end position="52"/>
    </location>
</feature>
<sequence>MINKTMSIGEIIQIFPDSVEIMMGRGLHCVGCHVASWESLEEGCRGHGMSDELIDSLVKEINDKFEASK</sequence>
<dbReference type="InterPro" id="IPR038062">
    <property type="entry name" value="ScdA-like_N_sf"/>
</dbReference>
<accession>A0A0G4K9R3</accession>
<dbReference type="PANTHER" id="PTHR39341">
    <property type="entry name" value="BSL7085 PROTEIN"/>
    <property type="match status" value="1"/>
</dbReference>
<dbReference type="EMBL" id="CVLB01000002">
    <property type="protein sequence ID" value="CRF35002.1"/>
    <property type="molecule type" value="Genomic_DNA"/>
</dbReference>
<dbReference type="InterPro" id="IPR023883">
    <property type="entry name" value="CHP03980_redox-disulphide"/>
</dbReference>
<dbReference type="RefSeq" id="WP_047112589.1">
    <property type="nucleotide sequence ID" value="NZ_CVLB01000002.1"/>
</dbReference>
<dbReference type="SUPFAM" id="SSF140683">
    <property type="entry name" value="SP0561-like"/>
    <property type="match status" value="1"/>
</dbReference>
<dbReference type="NCBIfam" id="TIGR03980">
    <property type="entry name" value="prismane_assoc"/>
    <property type="match status" value="1"/>
</dbReference>
<evidence type="ECO:0000313" key="2">
    <source>
        <dbReference type="EMBL" id="CRF35002.1"/>
    </source>
</evidence>
<dbReference type="Proteomes" id="UP000043763">
    <property type="component" value="Unassembled WGS sequence"/>
</dbReference>
<keyword evidence="3" id="KW-1185">Reference proteome</keyword>
<evidence type="ECO:0000259" key="1">
    <source>
        <dbReference type="Pfam" id="PF08984"/>
    </source>
</evidence>
<dbReference type="Pfam" id="PF08984">
    <property type="entry name" value="DUF1858"/>
    <property type="match status" value="1"/>
</dbReference>
<dbReference type="PANTHER" id="PTHR39341:SF1">
    <property type="entry name" value="DUF1858 DOMAIN-CONTAINING PROTEIN"/>
    <property type="match status" value="1"/>
</dbReference>
<reference evidence="3" key="1">
    <citation type="submission" date="2015-04" db="EMBL/GenBank/DDBJ databases">
        <authorList>
            <person name="Mushtaq Mamoona"/>
        </authorList>
    </citation>
    <scope>NUCLEOTIDE SEQUENCE [LARGE SCALE GENOMIC DNA]</scope>
    <source>
        <strain evidence="3">AN4859/03</strain>
    </source>
</reference>